<sequence>MTQPPSGAPSDSGSRNPRPSRRHACDRCRSQKLRCDRTTHRQDTSIACDRCARNHFACVTSAPMPMGRPRSLNPKPRYRRRTSKTSGDLGSKDTGTDSSTPPSCSTVQPSPNLTMAGMKMDAINNLPELVFNQEDLGYGLGFPNGDVFDPTAFADLDMSSQPAAVGPTESAAANPQEQKVECLWKLHSTLLDHVYRIESQAINQIDPSKNESLPDTHPFGPQFSDIANTQSDHPMHQMMCCSQTFLEIVQSFVSSYRQSVCSIPPPECAVTDCSRDSDDEYLRYPGNPGPASFLNPNTSFSSTVPPFDKSPAISPSTELRGDQRKIAAKTTLIRHLEDRDQPFLSPARPSFPSV</sequence>
<accession>A0ACD1HMM3</accession>
<evidence type="ECO:0000313" key="2">
    <source>
        <dbReference type="Proteomes" id="UP000249661"/>
    </source>
</evidence>
<dbReference type="EMBL" id="KZ824934">
    <property type="protein sequence ID" value="RAH75068.1"/>
    <property type="molecule type" value="Genomic_DNA"/>
</dbReference>
<evidence type="ECO:0000313" key="1">
    <source>
        <dbReference type="EMBL" id="RAH75068.1"/>
    </source>
</evidence>
<keyword evidence="2" id="KW-1185">Reference proteome</keyword>
<proteinExistence type="predicted"/>
<reference evidence="1" key="1">
    <citation type="submission" date="2018-02" db="EMBL/GenBank/DDBJ databases">
        <title>The genomes of Aspergillus section Nigri reveals drivers in fungal speciation.</title>
        <authorList>
            <consortium name="DOE Joint Genome Institute"/>
            <person name="Vesth T.C."/>
            <person name="Nybo J."/>
            <person name="Theobald S."/>
            <person name="Brandl J."/>
            <person name="Frisvad J.C."/>
            <person name="Nielsen K.F."/>
            <person name="Lyhne E.K."/>
            <person name="Kogle M.E."/>
            <person name="Kuo A."/>
            <person name="Riley R."/>
            <person name="Clum A."/>
            <person name="Nolan M."/>
            <person name="Lipzen A."/>
            <person name="Salamov A."/>
            <person name="Henrissat B."/>
            <person name="Wiebenga A."/>
            <person name="De vries R.P."/>
            <person name="Grigoriev I.V."/>
            <person name="Mortensen U.H."/>
            <person name="Andersen M.R."/>
            <person name="Baker S.E."/>
        </authorList>
    </citation>
    <scope>NUCLEOTIDE SEQUENCE</scope>
    <source>
        <strain evidence="1">CBS 121060</strain>
    </source>
</reference>
<gene>
    <name evidence="1" type="ORF">BO66DRAFT_71687</name>
</gene>
<protein>
    <submittedName>
        <fullName evidence="1">Uncharacterized protein</fullName>
    </submittedName>
</protein>
<organism evidence="1 2">
    <name type="scientific">Aspergillus aculeatinus CBS 121060</name>
    <dbReference type="NCBI Taxonomy" id="1448322"/>
    <lineage>
        <taxon>Eukaryota</taxon>
        <taxon>Fungi</taxon>
        <taxon>Dikarya</taxon>
        <taxon>Ascomycota</taxon>
        <taxon>Pezizomycotina</taxon>
        <taxon>Eurotiomycetes</taxon>
        <taxon>Eurotiomycetidae</taxon>
        <taxon>Eurotiales</taxon>
        <taxon>Aspergillaceae</taxon>
        <taxon>Aspergillus</taxon>
        <taxon>Aspergillus subgen. Circumdati</taxon>
    </lineage>
</organism>
<name>A0ACD1HMM3_9EURO</name>
<dbReference type="Proteomes" id="UP000249661">
    <property type="component" value="Unassembled WGS sequence"/>
</dbReference>